<dbReference type="RefSeq" id="WP_253966115.1">
    <property type="nucleotide sequence ID" value="NZ_JAMFTH010000001.1"/>
</dbReference>
<evidence type="ECO:0000313" key="2">
    <source>
        <dbReference type="EMBL" id="MCP8897816.1"/>
    </source>
</evidence>
<sequence length="68" mass="7377">MIQKVAGQNKPNAKHAPKDKYSGCQRWVLQAQMKPAMDNHAIADTGNAMGMSAQKAQPTGSILLTRQL</sequence>
<reference evidence="2" key="2">
    <citation type="submission" date="2023-01" db="EMBL/GenBank/DDBJ databases">
        <title>Gilvimarinus xylanilyticus HB14 isolated from Caulerpa lentillifera aquaculture base in Hainan, China.</title>
        <authorList>
            <person name="Zhang Y.-J."/>
        </authorList>
    </citation>
    <scope>NUCLEOTIDE SEQUENCE</scope>
    <source>
        <strain evidence="2">HB14</strain>
    </source>
</reference>
<reference evidence="2" key="1">
    <citation type="submission" date="2022-05" db="EMBL/GenBank/DDBJ databases">
        <authorList>
            <person name="Sun H.-N."/>
        </authorList>
    </citation>
    <scope>NUCLEOTIDE SEQUENCE</scope>
    <source>
        <strain evidence="2">HB14</strain>
    </source>
</reference>
<keyword evidence="3" id="KW-1185">Reference proteome</keyword>
<protein>
    <submittedName>
        <fullName evidence="2">Uncharacterized protein</fullName>
    </submittedName>
</protein>
<dbReference type="AlphaFoldDB" id="A0A9X2I080"/>
<feature type="region of interest" description="Disordered" evidence="1">
    <location>
        <begin position="1"/>
        <end position="21"/>
    </location>
</feature>
<organism evidence="2 3">
    <name type="scientific">Gilvimarinus xylanilyticus</name>
    <dbReference type="NCBI Taxonomy" id="2944139"/>
    <lineage>
        <taxon>Bacteria</taxon>
        <taxon>Pseudomonadati</taxon>
        <taxon>Pseudomonadota</taxon>
        <taxon>Gammaproteobacteria</taxon>
        <taxon>Cellvibrionales</taxon>
        <taxon>Cellvibrionaceae</taxon>
        <taxon>Gilvimarinus</taxon>
    </lineage>
</organism>
<dbReference type="Proteomes" id="UP001139319">
    <property type="component" value="Unassembled WGS sequence"/>
</dbReference>
<accession>A0A9X2I080</accession>
<comment type="caution">
    <text evidence="2">The sequence shown here is derived from an EMBL/GenBank/DDBJ whole genome shotgun (WGS) entry which is preliminary data.</text>
</comment>
<dbReference type="EMBL" id="JAMFTH010000001">
    <property type="protein sequence ID" value="MCP8897816.1"/>
    <property type="molecule type" value="Genomic_DNA"/>
</dbReference>
<proteinExistence type="predicted"/>
<name>A0A9X2I080_9GAMM</name>
<evidence type="ECO:0000313" key="3">
    <source>
        <dbReference type="Proteomes" id="UP001139319"/>
    </source>
</evidence>
<gene>
    <name evidence="2" type="ORF">M6D89_00735</name>
</gene>
<evidence type="ECO:0000256" key="1">
    <source>
        <dbReference type="SAM" id="MobiDB-lite"/>
    </source>
</evidence>